<protein>
    <submittedName>
        <fullName evidence="9">Adhesion G-coupled receptor G2-like protein</fullName>
    </submittedName>
</protein>
<dbReference type="PROSITE" id="PS50221">
    <property type="entry name" value="GAIN_B"/>
    <property type="match status" value="2"/>
</dbReference>
<dbReference type="GO" id="GO:0005886">
    <property type="term" value="C:plasma membrane"/>
    <property type="evidence" value="ECO:0007669"/>
    <property type="project" value="TreeGrafter"/>
</dbReference>
<name>A0A498NU70_LABRO</name>
<feature type="transmembrane region" description="Helical" evidence="6">
    <location>
        <begin position="769"/>
        <end position="791"/>
    </location>
</feature>
<feature type="transmembrane region" description="Helical" evidence="6">
    <location>
        <begin position="254"/>
        <end position="274"/>
    </location>
</feature>
<keyword evidence="10" id="KW-1185">Reference proteome</keyword>
<comment type="caution">
    <text evidence="9">The sequence shown here is derived from an EMBL/GenBank/DDBJ whole genome shotgun (WGS) entry which is preliminary data.</text>
</comment>
<accession>A0A498NU70</accession>
<dbReference type="InterPro" id="IPR046338">
    <property type="entry name" value="GAIN_dom_sf"/>
</dbReference>
<feature type="transmembrane region" description="Helical" evidence="6">
    <location>
        <begin position="812"/>
        <end position="833"/>
    </location>
</feature>
<feature type="transmembrane region" description="Helical" evidence="6">
    <location>
        <begin position="1519"/>
        <end position="1540"/>
    </location>
</feature>
<evidence type="ECO:0000256" key="4">
    <source>
        <dbReference type="ARBA" id="ARBA00023136"/>
    </source>
</evidence>
<feature type="transmembrane region" description="Helical" evidence="6">
    <location>
        <begin position="839"/>
        <end position="858"/>
    </location>
</feature>
<dbReference type="Gene3D" id="1.20.1070.10">
    <property type="entry name" value="Rhodopsin 7-helix transmembrane proteins"/>
    <property type="match status" value="4"/>
</dbReference>
<keyword evidence="3 6" id="KW-1133">Transmembrane helix</keyword>
<gene>
    <name evidence="9" type="ORF">ROHU_014527</name>
</gene>
<dbReference type="EMBL" id="QBIY01011151">
    <property type="protein sequence ID" value="RXN35037.1"/>
    <property type="molecule type" value="Genomic_DNA"/>
</dbReference>
<evidence type="ECO:0000313" key="10">
    <source>
        <dbReference type="Proteomes" id="UP000290572"/>
    </source>
</evidence>
<feature type="transmembrane region" description="Helical" evidence="6">
    <location>
        <begin position="646"/>
        <end position="663"/>
    </location>
</feature>
<evidence type="ECO:0000259" key="8">
    <source>
        <dbReference type="PROSITE" id="PS50261"/>
    </source>
</evidence>
<dbReference type="InterPro" id="IPR000203">
    <property type="entry name" value="GPS"/>
</dbReference>
<feature type="domain" description="GAIN-B" evidence="7">
    <location>
        <begin position="920"/>
        <end position="1064"/>
    </location>
</feature>
<dbReference type="Proteomes" id="UP000290572">
    <property type="component" value="Unassembled WGS sequence"/>
</dbReference>
<dbReference type="InterPro" id="IPR057244">
    <property type="entry name" value="GAIN_B"/>
</dbReference>
<feature type="transmembrane region" description="Helical" evidence="6">
    <location>
        <begin position="1278"/>
        <end position="1297"/>
    </location>
</feature>
<dbReference type="Pfam" id="PF00002">
    <property type="entry name" value="7tm_2"/>
    <property type="match status" value="4"/>
</dbReference>
<dbReference type="Pfam" id="PF01825">
    <property type="entry name" value="GPS"/>
    <property type="match status" value="2"/>
</dbReference>
<feature type="domain" description="GAIN-B" evidence="7">
    <location>
        <begin position="456"/>
        <end position="601"/>
    </location>
</feature>
<dbReference type="PANTHER" id="PTHR12011">
    <property type="entry name" value="ADHESION G-PROTEIN COUPLED RECEPTOR"/>
    <property type="match status" value="1"/>
</dbReference>
<evidence type="ECO:0000256" key="1">
    <source>
        <dbReference type="ARBA" id="ARBA00004141"/>
    </source>
</evidence>
<feature type="transmembrane region" description="Helical" evidence="6">
    <location>
        <begin position="1546"/>
        <end position="1565"/>
    </location>
</feature>
<feature type="transmembrane region" description="Helical" evidence="6">
    <location>
        <begin position="612"/>
        <end position="634"/>
    </location>
</feature>
<feature type="transmembrane region" description="Helical" evidence="6">
    <location>
        <begin position="1076"/>
        <end position="1100"/>
    </location>
</feature>
<keyword evidence="2 6" id="KW-0812">Transmembrane</keyword>
<feature type="domain" description="G-protein coupled receptors family 2 profile 2" evidence="8">
    <location>
        <begin position="610"/>
        <end position="861"/>
    </location>
</feature>
<proteinExistence type="predicted"/>
<feature type="transmembrane region" description="Helical" evidence="6">
    <location>
        <begin position="719"/>
        <end position="740"/>
    </location>
</feature>
<evidence type="ECO:0000313" key="9">
    <source>
        <dbReference type="EMBL" id="RXN35037.1"/>
    </source>
</evidence>
<feature type="domain" description="G-protein coupled receptors family 2 profile 2" evidence="8">
    <location>
        <begin position="1076"/>
        <end position="1295"/>
    </location>
</feature>
<dbReference type="PRINTS" id="PR00249">
    <property type="entry name" value="GPCRSECRETIN"/>
</dbReference>
<dbReference type="GO" id="GO:0007166">
    <property type="term" value="P:cell surface receptor signaling pathway"/>
    <property type="evidence" value="ECO:0007669"/>
    <property type="project" value="InterPro"/>
</dbReference>
<keyword evidence="4 6" id="KW-0472">Membrane</keyword>
<feature type="transmembrane region" description="Helical" evidence="6">
    <location>
        <begin position="675"/>
        <end position="699"/>
    </location>
</feature>
<dbReference type="SMART" id="SM00303">
    <property type="entry name" value="GPS"/>
    <property type="match status" value="2"/>
</dbReference>
<organism evidence="9 10">
    <name type="scientific">Labeo rohita</name>
    <name type="common">Indian major carp</name>
    <name type="synonym">Cyprinus rohita</name>
    <dbReference type="NCBI Taxonomy" id="84645"/>
    <lineage>
        <taxon>Eukaryota</taxon>
        <taxon>Metazoa</taxon>
        <taxon>Chordata</taxon>
        <taxon>Craniata</taxon>
        <taxon>Vertebrata</taxon>
        <taxon>Euteleostomi</taxon>
        <taxon>Actinopterygii</taxon>
        <taxon>Neopterygii</taxon>
        <taxon>Teleostei</taxon>
        <taxon>Ostariophysi</taxon>
        <taxon>Cypriniformes</taxon>
        <taxon>Cyprinidae</taxon>
        <taxon>Labeoninae</taxon>
        <taxon>Labeonini</taxon>
        <taxon>Labeo</taxon>
    </lineage>
</organism>
<dbReference type="InterPro" id="IPR017981">
    <property type="entry name" value="GPCR_2-like_7TM"/>
</dbReference>
<keyword evidence="9" id="KW-0675">Receptor</keyword>
<evidence type="ECO:0000256" key="3">
    <source>
        <dbReference type="ARBA" id="ARBA00022989"/>
    </source>
</evidence>
<dbReference type="PROSITE" id="PS50261">
    <property type="entry name" value="G_PROTEIN_RECEP_F2_4"/>
    <property type="match status" value="3"/>
</dbReference>
<evidence type="ECO:0000256" key="6">
    <source>
        <dbReference type="SAM" id="Phobius"/>
    </source>
</evidence>
<dbReference type="GO" id="GO:0004930">
    <property type="term" value="F:G protein-coupled receptor activity"/>
    <property type="evidence" value="ECO:0007669"/>
    <property type="project" value="InterPro"/>
</dbReference>
<feature type="transmembrane region" description="Helical" evidence="6">
    <location>
        <begin position="211"/>
        <end position="233"/>
    </location>
</feature>
<evidence type="ECO:0000259" key="7">
    <source>
        <dbReference type="PROSITE" id="PS50221"/>
    </source>
</evidence>
<evidence type="ECO:0000256" key="5">
    <source>
        <dbReference type="ARBA" id="ARBA00023157"/>
    </source>
</evidence>
<feature type="transmembrane region" description="Helical" evidence="6">
    <location>
        <begin position="1235"/>
        <end position="1257"/>
    </location>
</feature>
<dbReference type="PANTHER" id="PTHR12011:SF474">
    <property type="entry name" value="ADHESION G PROTEIN-COUPLED RECEPTOR G11-RELATED"/>
    <property type="match status" value="1"/>
</dbReference>
<comment type="subcellular location">
    <subcellularLocation>
        <location evidence="1">Membrane</location>
        <topology evidence="1">Multi-pass membrane protein</topology>
    </subcellularLocation>
</comment>
<evidence type="ECO:0000256" key="2">
    <source>
        <dbReference type="ARBA" id="ARBA00022692"/>
    </source>
</evidence>
<dbReference type="GO" id="GO:0007189">
    <property type="term" value="P:adenylate cyclase-activating G protein-coupled receptor signaling pathway"/>
    <property type="evidence" value="ECO:0007669"/>
    <property type="project" value="TreeGrafter"/>
</dbReference>
<feature type="transmembrane region" description="Helical" evidence="6">
    <location>
        <begin position="1112"/>
        <end position="1129"/>
    </location>
</feature>
<feature type="transmembrane region" description="Helical" evidence="6">
    <location>
        <begin position="1476"/>
        <end position="1498"/>
    </location>
</feature>
<sequence length="1599" mass="181112">MSHKTTQEHTNPLMAAEALNKLESKMEEMEKSNKTNETIVIGDALGLLYVQAKNTETKDIYICYSSNQVTVVENQSDLKINCPWFTKISKEAFDKSRLQNNGSAFVGILRFNLKNKDKTKNLTVLNNEVFGITMKAEIANLTNNIDMLFTHNDKVREESCVSWDDKVCPAPIVVVIVSVGGYKAMNLNEISGRIAQICWITNPYIYYTVNIGYYALVFILMGGTFINILTRIVQAKNIRVTGSKRKTFRKQLMMVLSLFLLCGLTWSVMFFSYLPMFIPPYYIFTVLNSLHGQCKTYSFNITRNKYEVKMNEIVDNIEAPYLQNAKCNSGCLEIPPVDPGKKCRGTTSDDGICKESKGSSYVLRFIRNEWMCVTCPTSAVTVTLQPHEVTYNMSVQNDDGGGDVDPSEASDYLNKMESKMEEMEKYNINNINKAGIIMGDAIGLLHFQAKNTKTKDICYSSDEDIINDVDCQSDLNANFPWSVKISSKAFNKSRRKNNGTAFLGILQFYNMRNKDETKTVLNNAVYGITMKANISKLTDNIDMFFTKNDQEGKASCVSWDGKGELHWTTFGCETQTINDTIKCSCSHLTFFAVLMSLPDENETAPHLETLTLISSIGCGISIFFLSIALFMHFLLRKAISNQATKILMNMFVSLCLLNAAFLSNESVANTQDNTACVFIALVLHYSMLAAFTWFFIQALHMYLWLIRQNVTITNYMRKITVLGWACPAPIVVLIISIGGYKAVTLNTTTGKITRMCWITNPYIHYIVNIGYYALVFIFTTGIFIIIVTKVVQARIIRATDGKRKTFRKQLMMVLSLFLLFGLTWSVMFFSYGVMIIPSYYIFTVLNSFQGFFLFLYYYHIHNDVAGHFSDDPESTDSTTTIAQSSINAVYDNAVVSGNYVSTKAEFAVADDHLLFYVPDNRLKKTENLHQFDRSVFTEANCITLKISKEAFDKSRLENNGSAFVGVLQFKNIGNKDETKNQTILNNEVYGITMRANITNLTNSIDMFFTNNEMERKASCRSWDGKGELNWTTSGCETEINGNSIKCSCSHLTFFAVLMIPQSQSDANKTAPHLESLTLITSIGCGISMFFLSIALFMHFLLRKAKSNQATKILMNMFVSLCVLNAAFLSNESVANTQDNTACVFIALVLHYSMLASFTWFFIQALHMYLWLIRQNVTITNYVRKITVLGWVCPVPIVVVIASVREYKSVILNATSEKITRMCWITNACIHYIVNIGYYTLVFILTTGIFIMIVTKVIQARIIRATDGKRKTFRKQLMMVLSLFLLFGLTWSVMFFSYELVSGKKCRGTTYDDDICKDDGDVDLSEASEYMNKMESKMEEMTKYNISKAGIIMGDAIGVLHLQAKNTKTKDICYSSDEDIINNEFQSEKFTVLNNEVYGITMRANITNLTDNIEMIFTKNHQVGEPSCVSWDGKVCPALIVVVIVSVGGYKAVILNAGKITRMCWITNPYIHYIVNIGYYTLVFIFTTGIFIIIVTKVVQARIIRATDGKRKMFRKQLMMVLSLFLLFGLTWSVMFFSYGAMIIPSYYIFTVLNSFQGFFLFLYYYHIRNDVAGHFSDDPDNNDSNTIISQSSINALEDF</sequence>
<feature type="domain" description="G-protein coupled receptors family 2 profile 2" evidence="8">
    <location>
        <begin position="1436"/>
        <end position="1568"/>
    </location>
</feature>
<dbReference type="InterPro" id="IPR000832">
    <property type="entry name" value="GPCR_2_secretin-like"/>
</dbReference>
<dbReference type="Gene3D" id="2.60.220.50">
    <property type="match status" value="2"/>
</dbReference>
<reference evidence="9 10" key="1">
    <citation type="submission" date="2018-03" db="EMBL/GenBank/DDBJ databases">
        <title>Draft genome sequence of Rohu Carp (Labeo rohita).</title>
        <authorList>
            <person name="Das P."/>
            <person name="Kushwaha B."/>
            <person name="Joshi C.G."/>
            <person name="Kumar D."/>
            <person name="Nagpure N.S."/>
            <person name="Sahoo L."/>
            <person name="Das S.P."/>
            <person name="Bit A."/>
            <person name="Patnaik S."/>
            <person name="Meher P.K."/>
            <person name="Jayasankar P."/>
            <person name="Koringa P.G."/>
            <person name="Patel N.V."/>
            <person name="Hinsu A.T."/>
            <person name="Kumar R."/>
            <person name="Pandey M."/>
            <person name="Agarwal S."/>
            <person name="Srivastava S."/>
            <person name="Singh M."/>
            <person name="Iquebal M.A."/>
            <person name="Jaiswal S."/>
            <person name="Angadi U.B."/>
            <person name="Kumar N."/>
            <person name="Raza M."/>
            <person name="Shah T.M."/>
            <person name="Rai A."/>
            <person name="Jena J.K."/>
        </authorList>
    </citation>
    <scope>NUCLEOTIDE SEQUENCE [LARGE SCALE GENOMIC DNA]</scope>
    <source>
        <strain evidence="9">DASCIFA01</strain>
        <tissue evidence="9">Testis</tissue>
    </source>
</reference>
<keyword evidence="5" id="KW-1015">Disulfide bond</keyword>
<feature type="transmembrane region" description="Helical" evidence="6">
    <location>
        <begin position="1141"/>
        <end position="1162"/>
    </location>
</feature>